<dbReference type="SUPFAM" id="SSF53335">
    <property type="entry name" value="S-adenosyl-L-methionine-dependent methyltransferases"/>
    <property type="match status" value="1"/>
</dbReference>
<dbReference type="GO" id="GO:0032259">
    <property type="term" value="P:methylation"/>
    <property type="evidence" value="ECO:0007669"/>
    <property type="project" value="UniProtKB-KW"/>
</dbReference>
<organism evidence="1 2">
    <name type="scientific">Stichopus japonicus</name>
    <name type="common">Sea cucumber</name>
    <dbReference type="NCBI Taxonomy" id="307972"/>
    <lineage>
        <taxon>Eukaryota</taxon>
        <taxon>Metazoa</taxon>
        <taxon>Echinodermata</taxon>
        <taxon>Eleutherozoa</taxon>
        <taxon>Echinozoa</taxon>
        <taxon>Holothuroidea</taxon>
        <taxon>Aspidochirotacea</taxon>
        <taxon>Aspidochirotida</taxon>
        <taxon>Stichopodidae</taxon>
        <taxon>Apostichopus</taxon>
    </lineage>
</organism>
<dbReference type="AlphaFoldDB" id="A0A2G8JRM9"/>
<gene>
    <name evidence="1" type="ORF">BSL78_24740</name>
</gene>
<sequence length="270" mass="30464">MAEQPSRQLRSIFHDPDYYAKSFRAYSNLSSRLHVLKSWIENIFPMKVVETLSANTASGSSSATLRMLGVGSGTGEADCDMISQLLPIFPKISNTVLEPAPEHIETYKRLVASRSFAGIAWDWRQQTLDEYNNDSAQTDREKFHFISTIHSLYYVDDAEKAVMNMYDMLQDGGVMMIIVLADDGGFGRLWRHFPMFSDDLQSHILSDTVKDILTTNGIKYDLVKQPSRVDVSCCFEEGNPDGVLVSDFLAHVINVRENAPANWWGSFMSI</sequence>
<dbReference type="Pfam" id="PF13489">
    <property type="entry name" value="Methyltransf_23"/>
    <property type="match status" value="1"/>
</dbReference>
<evidence type="ECO:0000313" key="2">
    <source>
        <dbReference type="Proteomes" id="UP000230750"/>
    </source>
</evidence>
<dbReference type="Proteomes" id="UP000230750">
    <property type="component" value="Unassembled WGS sequence"/>
</dbReference>
<accession>A0A2G8JRM9</accession>
<evidence type="ECO:0000313" key="1">
    <source>
        <dbReference type="EMBL" id="PIK38424.1"/>
    </source>
</evidence>
<keyword evidence="1" id="KW-0489">Methyltransferase</keyword>
<keyword evidence="1" id="KW-0808">Transferase</keyword>
<name>A0A2G8JRM9_STIJA</name>
<keyword evidence="2" id="KW-1185">Reference proteome</keyword>
<dbReference type="STRING" id="307972.A0A2G8JRM9"/>
<dbReference type="GO" id="GO:0008168">
    <property type="term" value="F:methyltransferase activity"/>
    <property type="evidence" value="ECO:0007669"/>
    <property type="project" value="UniProtKB-KW"/>
</dbReference>
<comment type="caution">
    <text evidence="1">The sequence shown here is derived from an EMBL/GenBank/DDBJ whole genome shotgun (WGS) entry which is preliminary data.</text>
</comment>
<dbReference type="OrthoDB" id="5984880at2759"/>
<protein>
    <submittedName>
        <fullName evidence="1">Putative histamine N-methyltransferase A</fullName>
    </submittedName>
</protein>
<dbReference type="InterPro" id="IPR029063">
    <property type="entry name" value="SAM-dependent_MTases_sf"/>
</dbReference>
<dbReference type="EMBL" id="MRZV01001361">
    <property type="protein sequence ID" value="PIK38424.1"/>
    <property type="molecule type" value="Genomic_DNA"/>
</dbReference>
<proteinExistence type="predicted"/>
<reference evidence="1 2" key="1">
    <citation type="journal article" date="2017" name="PLoS Biol.">
        <title>The sea cucumber genome provides insights into morphological evolution and visceral regeneration.</title>
        <authorList>
            <person name="Zhang X."/>
            <person name="Sun L."/>
            <person name="Yuan J."/>
            <person name="Sun Y."/>
            <person name="Gao Y."/>
            <person name="Zhang L."/>
            <person name="Li S."/>
            <person name="Dai H."/>
            <person name="Hamel J.F."/>
            <person name="Liu C."/>
            <person name="Yu Y."/>
            <person name="Liu S."/>
            <person name="Lin W."/>
            <person name="Guo K."/>
            <person name="Jin S."/>
            <person name="Xu P."/>
            <person name="Storey K.B."/>
            <person name="Huan P."/>
            <person name="Zhang T."/>
            <person name="Zhou Y."/>
            <person name="Zhang J."/>
            <person name="Lin C."/>
            <person name="Li X."/>
            <person name="Xing L."/>
            <person name="Huo D."/>
            <person name="Sun M."/>
            <person name="Wang L."/>
            <person name="Mercier A."/>
            <person name="Li F."/>
            <person name="Yang H."/>
            <person name="Xiang J."/>
        </authorList>
    </citation>
    <scope>NUCLEOTIDE SEQUENCE [LARGE SCALE GENOMIC DNA]</scope>
    <source>
        <strain evidence="1">Shaxun</strain>
        <tissue evidence="1">Muscle</tissue>
    </source>
</reference>
<dbReference type="Gene3D" id="3.40.50.150">
    <property type="entry name" value="Vaccinia Virus protein VP39"/>
    <property type="match status" value="1"/>
</dbReference>